<evidence type="ECO:0000313" key="3">
    <source>
        <dbReference type="EMBL" id="PHM52385.1"/>
    </source>
</evidence>
<dbReference type="AlphaFoldDB" id="A0A1V0M476"/>
<gene>
    <name evidence="3" type="ORF">Xhom_04463</name>
</gene>
<evidence type="ECO:0000313" key="4">
    <source>
        <dbReference type="Proteomes" id="UP000225433"/>
    </source>
</evidence>
<reference evidence="2" key="1">
    <citation type="journal article" date="2017" name="J. Invertebr. Pathol.">
        <title>Identification and bacterial characteristics of Xenorhabdus hominickii ANU101 from an entomopathogenic nematode, Steinernema monticolum.</title>
        <authorList>
            <person name="Park Y."/>
            <person name="Kang S."/>
            <person name="Sadekuzzaman M."/>
            <person name="Kim H."/>
            <person name="Jung J.K."/>
            <person name="Kim Y."/>
        </authorList>
    </citation>
    <scope>NUCLEOTIDE SEQUENCE</scope>
    <source>
        <strain evidence="2">ANU101</strain>
        <plasmid evidence="2">unnamed1</plasmid>
    </source>
</reference>
<keyword evidence="1" id="KW-0812">Transmembrane</keyword>
<reference evidence="3 4" key="2">
    <citation type="journal article" date="2017" name="Nat. Microbiol.">
        <title>Natural product diversity associated with the nematode symbionts Photorhabdus and Xenorhabdus.</title>
        <authorList>
            <person name="Tobias N.J."/>
            <person name="Wolff H."/>
            <person name="Djahanschiri B."/>
            <person name="Grundmann F."/>
            <person name="Kronenwerth M."/>
            <person name="Shi Y.M."/>
            <person name="Simonyi S."/>
            <person name="Grun P."/>
            <person name="Shapiro-Ilan D."/>
            <person name="Pidot S.J."/>
            <person name="Stinear T.P."/>
            <person name="Ebersberger I."/>
            <person name="Bode H.B."/>
        </authorList>
    </citation>
    <scope>NUCLEOTIDE SEQUENCE [LARGE SCALE GENOMIC DNA]</scope>
    <source>
        <strain evidence="3 4">DSM 17903</strain>
    </source>
</reference>
<evidence type="ECO:0000313" key="2">
    <source>
        <dbReference type="EMBL" id="ARD69671.1"/>
    </source>
</evidence>
<protein>
    <submittedName>
        <fullName evidence="2">Uncharacterized protein</fullName>
    </submittedName>
</protein>
<feature type="transmembrane region" description="Helical" evidence="1">
    <location>
        <begin position="18"/>
        <end position="40"/>
    </location>
</feature>
<dbReference type="EMBL" id="KX517798">
    <property type="protein sequence ID" value="ARD69671.1"/>
    <property type="molecule type" value="Genomic_DNA"/>
</dbReference>
<sequence length="89" mass="10242">MPLILCQGGNELDKLKTFLYTSLSIIAVLFAAYHMGGRAARKSVEIKRRQEENQRLQTTLDVKKEVEHEVQQKEIGVAAAELRNDWMRK</sequence>
<name>A0A1V0M476_XENHO</name>
<proteinExistence type="predicted"/>
<geneLocation type="plasmid" evidence="2">
    <name>unnamed1</name>
</geneLocation>
<organism evidence="2">
    <name type="scientific">Xenorhabdus hominickii</name>
    <dbReference type="NCBI Taxonomy" id="351679"/>
    <lineage>
        <taxon>Bacteria</taxon>
        <taxon>Pseudomonadati</taxon>
        <taxon>Pseudomonadota</taxon>
        <taxon>Gammaproteobacteria</taxon>
        <taxon>Enterobacterales</taxon>
        <taxon>Morganellaceae</taxon>
        <taxon>Xenorhabdus</taxon>
    </lineage>
</organism>
<evidence type="ECO:0000256" key="1">
    <source>
        <dbReference type="SAM" id="Phobius"/>
    </source>
</evidence>
<dbReference type="Proteomes" id="UP000225433">
    <property type="component" value="Unassembled WGS sequence"/>
</dbReference>
<keyword evidence="1" id="KW-1133">Transmembrane helix</keyword>
<keyword evidence="2" id="KW-0614">Plasmid</keyword>
<dbReference type="EMBL" id="NJAI01000009">
    <property type="protein sequence ID" value="PHM52385.1"/>
    <property type="molecule type" value="Genomic_DNA"/>
</dbReference>
<accession>A0A1V0M476</accession>
<keyword evidence="1" id="KW-0472">Membrane</keyword>